<keyword evidence="2" id="KW-1133">Transmembrane helix</keyword>
<proteinExistence type="predicted"/>
<comment type="caution">
    <text evidence="3">The sequence shown here is derived from an EMBL/GenBank/DDBJ whole genome shotgun (WGS) entry which is preliminary data.</text>
</comment>
<keyword evidence="2" id="KW-0472">Membrane</keyword>
<dbReference type="Pfam" id="PF14012">
    <property type="entry name" value="DUF4229"/>
    <property type="match status" value="1"/>
</dbReference>
<feature type="transmembrane region" description="Helical" evidence="2">
    <location>
        <begin position="26"/>
        <end position="47"/>
    </location>
</feature>
<protein>
    <submittedName>
        <fullName evidence="3">Uncharacterized protein DUF4229</fullName>
    </submittedName>
</protein>
<feature type="compositionally biased region" description="Low complexity" evidence="1">
    <location>
        <begin position="86"/>
        <end position="103"/>
    </location>
</feature>
<reference evidence="3 4" key="1">
    <citation type="submission" date="2017-10" db="EMBL/GenBank/DDBJ databases">
        <title>Sequencing the genomes of 1000 actinobacteria strains.</title>
        <authorList>
            <person name="Klenk H.-P."/>
        </authorList>
    </citation>
    <scope>NUCLEOTIDE SEQUENCE [LARGE SCALE GENOMIC DNA]</scope>
    <source>
        <strain evidence="3 4">DSM 21838</strain>
    </source>
</reference>
<evidence type="ECO:0000256" key="1">
    <source>
        <dbReference type="SAM" id="MobiDB-lite"/>
    </source>
</evidence>
<dbReference type="AlphaFoldDB" id="A0A2A9EP98"/>
<feature type="region of interest" description="Disordered" evidence="1">
    <location>
        <begin position="82"/>
        <end position="150"/>
    </location>
</feature>
<keyword evidence="2" id="KW-0812">Transmembrane</keyword>
<evidence type="ECO:0000313" key="4">
    <source>
        <dbReference type="Proteomes" id="UP000222106"/>
    </source>
</evidence>
<evidence type="ECO:0000313" key="3">
    <source>
        <dbReference type="EMBL" id="PFG40351.1"/>
    </source>
</evidence>
<organism evidence="3 4">
    <name type="scientific">Georgenia soli</name>
    <dbReference type="NCBI Taxonomy" id="638953"/>
    <lineage>
        <taxon>Bacteria</taxon>
        <taxon>Bacillati</taxon>
        <taxon>Actinomycetota</taxon>
        <taxon>Actinomycetes</taxon>
        <taxon>Micrococcales</taxon>
        <taxon>Bogoriellaceae</taxon>
        <taxon>Georgenia</taxon>
    </lineage>
</organism>
<accession>A0A2A9EP98</accession>
<name>A0A2A9EP98_9MICO</name>
<dbReference type="EMBL" id="PDJI01000004">
    <property type="protein sequence ID" value="PFG40351.1"/>
    <property type="molecule type" value="Genomic_DNA"/>
</dbReference>
<keyword evidence="4" id="KW-1185">Reference proteome</keyword>
<dbReference type="Proteomes" id="UP000222106">
    <property type="component" value="Unassembled WGS sequence"/>
</dbReference>
<dbReference type="RefSeq" id="WP_143427034.1">
    <property type="nucleotide sequence ID" value="NZ_PDJI01000004.1"/>
</dbReference>
<evidence type="ECO:0000256" key="2">
    <source>
        <dbReference type="SAM" id="Phobius"/>
    </source>
</evidence>
<dbReference type="InterPro" id="IPR025323">
    <property type="entry name" value="DUF4229"/>
</dbReference>
<gene>
    <name evidence="3" type="ORF">ATJ97_2876</name>
</gene>
<sequence length="150" mass="15507">MRLLVYTLFRLGLVLAAAGLLYLLGLRSWVLWVAAVVVGALVSFLVLGRQREEAAKVLAQYDPLREERPTFSPEVEADAAYEDAIVDAAAPGPGSNAGPVGSAVGEDPRRAGDPAEQAGNVEQAGETGGRSADEPPAPETGDGGSRPVIG</sequence>